<proteinExistence type="predicted"/>
<sequence>MFPSEIPLVGVTVSLCLYEGMMDRRAQPELSQSNAIRSSYSVPVDIALKRLIAEAAGLLMARLWRSLFLIDGGLSGYARSSSPTRGMCRRREDALSCPFDSRRMNNEQRWREANMEGISACSSGLSGGACCCSRPQKHITAFLQKPGSSSGSVTGETKTMKKSCLPVTYVLVVDGFGHERDSQDDDTGDNEQDDGEVEVVDSTDDGGTVTGVNAAACPKSKLSNHPGQADKKADYGHEDPSQNDDHYKSLQQGHEQ</sequence>
<feature type="compositionally biased region" description="Basic and acidic residues" evidence="1">
    <location>
        <begin position="228"/>
        <end position="256"/>
    </location>
</feature>
<comment type="caution">
    <text evidence="2">The sequence shown here is derived from an EMBL/GenBank/DDBJ whole genome shotgun (WGS) entry which is preliminary data.</text>
</comment>
<gene>
    <name evidence="2" type="ORF">EYF80_018426</name>
</gene>
<feature type="compositionally biased region" description="Acidic residues" evidence="1">
    <location>
        <begin position="182"/>
        <end position="204"/>
    </location>
</feature>
<accession>A0A4Z2I0C8</accession>
<name>A0A4Z2I0C8_9TELE</name>
<dbReference type="Proteomes" id="UP000314294">
    <property type="component" value="Unassembled WGS sequence"/>
</dbReference>
<protein>
    <submittedName>
        <fullName evidence="2">Uncharacterized protein</fullName>
    </submittedName>
</protein>
<keyword evidence="3" id="KW-1185">Reference proteome</keyword>
<evidence type="ECO:0000313" key="2">
    <source>
        <dbReference type="EMBL" id="TNN71348.1"/>
    </source>
</evidence>
<evidence type="ECO:0000256" key="1">
    <source>
        <dbReference type="SAM" id="MobiDB-lite"/>
    </source>
</evidence>
<feature type="region of interest" description="Disordered" evidence="1">
    <location>
        <begin position="178"/>
        <end position="256"/>
    </location>
</feature>
<dbReference type="AlphaFoldDB" id="A0A4Z2I0C8"/>
<evidence type="ECO:0000313" key="3">
    <source>
        <dbReference type="Proteomes" id="UP000314294"/>
    </source>
</evidence>
<organism evidence="2 3">
    <name type="scientific">Liparis tanakae</name>
    <name type="common">Tanaka's snailfish</name>
    <dbReference type="NCBI Taxonomy" id="230148"/>
    <lineage>
        <taxon>Eukaryota</taxon>
        <taxon>Metazoa</taxon>
        <taxon>Chordata</taxon>
        <taxon>Craniata</taxon>
        <taxon>Vertebrata</taxon>
        <taxon>Euteleostomi</taxon>
        <taxon>Actinopterygii</taxon>
        <taxon>Neopterygii</taxon>
        <taxon>Teleostei</taxon>
        <taxon>Neoteleostei</taxon>
        <taxon>Acanthomorphata</taxon>
        <taxon>Eupercaria</taxon>
        <taxon>Perciformes</taxon>
        <taxon>Cottioidei</taxon>
        <taxon>Cottales</taxon>
        <taxon>Liparidae</taxon>
        <taxon>Liparis</taxon>
    </lineage>
</organism>
<reference evidence="2 3" key="1">
    <citation type="submission" date="2019-03" db="EMBL/GenBank/DDBJ databases">
        <title>First draft genome of Liparis tanakae, snailfish: a comprehensive survey of snailfish specific genes.</title>
        <authorList>
            <person name="Kim W."/>
            <person name="Song I."/>
            <person name="Jeong J.-H."/>
            <person name="Kim D."/>
            <person name="Kim S."/>
            <person name="Ryu S."/>
            <person name="Song J.Y."/>
            <person name="Lee S.K."/>
        </authorList>
    </citation>
    <scope>NUCLEOTIDE SEQUENCE [LARGE SCALE GENOMIC DNA]</scope>
    <source>
        <tissue evidence="2">Muscle</tissue>
    </source>
</reference>
<dbReference type="EMBL" id="SRLO01000151">
    <property type="protein sequence ID" value="TNN71348.1"/>
    <property type="molecule type" value="Genomic_DNA"/>
</dbReference>